<comment type="similarity">
    <text evidence="4 18">Belongs to the CarB family.</text>
</comment>
<comment type="pathway">
    <text evidence="2 18">Pyrimidine metabolism; UMP biosynthesis via de novo pathway; (S)-dihydroorotate from bicarbonate: step 1/3.</text>
</comment>
<dbReference type="UniPathway" id="UPA00070">
    <property type="reaction ID" value="UER00115"/>
</dbReference>
<dbReference type="Gene3D" id="3.40.50.1380">
    <property type="entry name" value="Methylglyoxal synthase-like domain"/>
    <property type="match status" value="1"/>
</dbReference>
<feature type="binding site" evidence="18">
    <location>
        <position position="215"/>
    </location>
    <ligand>
        <name>ATP</name>
        <dbReference type="ChEBI" id="CHEBI:30616"/>
        <label>1</label>
    </ligand>
</feature>
<name>A0A811TEA6_9EURY</name>
<feature type="binding site" evidence="18">
    <location>
        <position position="284"/>
    </location>
    <ligand>
        <name>ATP</name>
        <dbReference type="ChEBI" id="CHEBI:30616"/>
        <label>1</label>
    </ligand>
</feature>
<feature type="binding site" evidence="18">
    <location>
        <position position="853"/>
    </location>
    <ligand>
        <name>ATP</name>
        <dbReference type="ChEBI" id="CHEBI:30616"/>
        <label>2</label>
    </ligand>
</feature>
<dbReference type="FunFam" id="3.40.50.20:FF:000002">
    <property type="entry name" value="Carbamoyl-phosphate synthase large chain"/>
    <property type="match status" value="1"/>
</dbReference>
<dbReference type="PANTHER" id="PTHR11405:SF53">
    <property type="entry name" value="CARBAMOYL-PHOSPHATE SYNTHASE [AMMONIA], MITOCHONDRIAL"/>
    <property type="match status" value="1"/>
</dbReference>
<evidence type="ECO:0000256" key="2">
    <source>
        <dbReference type="ARBA" id="ARBA00004812"/>
    </source>
</evidence>
<feature type="binding site" evidence="18">
    <location>
        <position position="176"/>
    </location>
    <ligand>
        <name>ATP</name>
        <dbReference type="ChEBI" id="CHEBI:30616"/>
        <label>1</label>
    </ligand>
</feature>
<feature type="binding site" evidence="18">
    <location>
        <position position="865"/>
    </location>
    <ligand>
        <name>ATP</name>
        <dbReference type="ChEBI" id="CHEBI:30616"/>
        <label>2</label>
    </ligand>
</feature>
<dbReference type="InterPro" id="IPR033937">
    <property type="entry name" value="MGS_CPS_CarB"/>
</dbReference>
<feature type="binding site" evidence="18">
    <location>
        <position position="810"/>
    </location>
    <ligand>
        <name>ATP</name>
        <dbReference type="ChEBI" id="CHEBI:30616"/>
        <label>2</label>
    </ligand>
</feature>
<feature type="binding site" evidence="18">
    <location>
        <position position="284"/>
    </location>
    <ligand>
        <name>Mn(2+)</name>
        <dbReference type="ChEBI" id="CHEBI:29035"/>
        <label>1</label>
    </ligand>
</feature>
<evidence type="ECO:0000256" key="18">
    <source>
        <dbReference type="HAMAP-Rule" id="MF_01210"/>
    </source>
</evidence>
<sequence length="1102" mass="121581">MPKRTDIKKVLLIGSGPILIGQAAEFDFSGSQACRSLREEGIKVVLVNSNPATIMTDPDMADAVYIEPIKPEVVAQIIEKEKPDGVIAGLGGQTGLNVVSELADMGVFEQYGVKLLGTPLSAIRDSEDRDLFKRTMIDIGEPVPRSKAVTSINEAEKLIETLGLPVVIRPAYTLGGAGGGIAYTPDDLYKITALGLNRSRIHQVLIEESVLGWKEFEYEVMRDKNDTCIVICNMENIDPMGIHTGESIVVTPSQTLTDNEHQMLRSASIKIIRSLGIEGGCNIQFAVKDGEYRIVEVNPRVSRSSALASKATGYPIARVTAKIAIGLALDEIVNDVTKKTPASFEPTIDYTVVKIPRWPFDKFATADNHLTTAMKSTGEVMAIGRTIEESLQKAVRSLDISMDFGYGNWTHDELVDILKHPTNERLFAIYKALQSDMSVAEISCLTNIDPFFIRKIKNIVTMEDELRHTRLLAQSRVKGYRLPLHNEVVQVTIEDELKRTQLHPALLKKAKQNGFTDARIAELTGKKREEINDQRLQSGILATYKMVDTCAAEFAAATPYYYSTYEDECETVESSRKKVLIIGSGPIRIGQGIEFDYCTVHAVTALREEGIETHIINNNPETVSTDYDTSDKLFFEPLTLEDVINVIEREHPYGVIVQFGGQTSVNLALPLQQELTRRSDLQTCILGTTPEDMDMAEDRERFNTLLQKLGIPQPDGGCATSTTEAYTEANRIGYPVLVRPSYVLGGRAMEIVYDEKDLTRYMTEAVKVSNDHPVLIDDFLENAIEIDVDAVCDGEDVLIGAIMEHTEEAGVHSGDSACVIPPQTIPSHILGKVREYMQQIAIALNVKGLVNIQMAYKNDTVYVLEANPRSSRTIPFVSKATGLPLAKIAAKVIMGRSLQELGYTQEVVPANVSVKEVLLPFDRLPGADPLLGPEMKSTGEVMGIDTNFAHAFFKAQLSAENELPLKGTVFMSIRQKDKEHIATIARKLQGAGLRLIGTKGTAAYLQSKGIQMETIQKVSEGSPNVVDLIHENKVQLIINTPTNKQSRSDGYQIRRAAVDYKIPYITTIQAALASADAIVAMKLEKITIKPIKEYHKENLSKQ</sequence>
<dbReference type="Proteomes" id="UP000612009">
    <property type="component" value="Unassembled WGS sequence"/>
</dbReference>
<evidence type="ECO:0000259" key="19">
    <source>
        <dbReference type="PROSITE" id="PS50975"/>
    </source>
</evidence>
<feature type="binding site" evidence="18">
    <location>
        <position position="780"/>
    </location>
    <ligand>
        <name>ATP</name>
        <dbReference type="ChEBI" id="CHEBI:30616"/>
        <label>2</label>
    </ligand>
</feature>
<dbReference type="HAMAP" id="MF_01210_A">
    <property type="entry name" value="CPSase_L_chain_A"/>
    <property type="match status" value="1"/>
</dbReference>
<dbReference type="GO" id="GO:0044205">
    <property type="term" value="P:'de novo' UMP biosynthetic process"/>
    <property type="evidence" value="ECO:0007669"/>
    <property type="project" value="UniProtKB-UniRule"/>
</dbReference>
<comment type="subunit">
    <text evidence="17 18">Composed of two chains; the small (or glutamine) chain promotes the hydrolysis of glutamine to ammonia, which is used by the large (or ammonia) chain to synthesize carbamoyl phosphate. Tetramer of heterodimers (alpha,beta)4.</text>
</comment>
<feature type="binding site" evidence="18">
    <location>
        <position position="169"/>
    </location>
    <ligand>
        <name>ATP</name>
        <dbReference type="ChEBI" id="CHEBI:30616"/>
        <label>1</label>
    </ligand>
</feature>
<feature type="binding site" evidence="18">
    <location>
        <position position="867"/>
    </location>
    <ligand>
        <name>Mn(2+)</name>
        <dbReference type="ChEBI" id="CHEBI:29035"/>
        <label>4</label>
    </ligand>
</feature>
<dbReference type="Pfam" id="PF02786">
    <property type="entry name" value="CPSase_L_D2"/>
    <property type="match status" value="2"/>
</dbReference>
<dbReference type="SMART" id="SM00851">
    <property type="entry name" value="MGS"/>
    <property type="match status" value="1"/>
</dbReference>
<evidence type="ECO:0000313" key="21">
    <source>
        <dbReference type="EMBL" id="CAD6494068.1"/>
    </source>
</evidence>
<feature type="binding site" evidence="18">
    <location>
        <position position="208"/>
    </location>
    <ligand>
        <name>ATP</name>
        <dbReference type="ChEBI" id="CHEBI:30616"/>
        <label>1</label>
    </ligand>
</feature>
<feature type="binding site" evidence="18">
    <location>
        <position position="865"/>
    </location>
    <ligand>
        <name>Mg(2+)</name>
        <dbReference type="ChEBI" id="CHEBI:18420"/>
        <label>3</label>
    </ligand>
</feature>
<dbReference type="InterPro" id="IPR005479">
    <property type="entry name" value="CPAse_ATP-bd"/>
</dbReference>
<feature type="binding site" evidence="18">
    <location>
        <position position="296"/>
    </location>
    <ligand>
        <name>ATP</name>
        <dbReference type="ChEBI" id="CHEBI:30616"/>
        <label>1</label>
    </ligand>
</feature>
<dbReference type="Gene3D" id="3.30.470.20">
    <property type="entry name" value="ATP-grasp fold, B domain"/>
    <property type="match status" value="2"/>
</dbReference>
<organism evidence="21 22">
    <name type="scientific">Candidatus Argoarchaeum ethanivorans</name>
    <dbReference type="NCBI Taxonomy" id="2608793"/>
    <lineage>
        <taxon>Archaea</taxon>
        <taxon>Methanobacteriati</taxon>
        <taxon>Methanobacteriota</taxon>
        <taxon>Stenosarchaea group</taxon>
        <taxon>Methanomicrobia</taxon>
        <taxon>Methanosarcinales</taxon>
        <taxon>Methanosarcinales incertae sedis</taxon>
        <taxon>GOM Arc I cluster</taxon>
        <taxon>Candidatus Argoarchaeum</taxon>
    </lineage>
</organism>
<evidence type="ECO:0000313" key="22">
    <source>
        <dbReference type="Proteomes" id="UP000612009"/>
    </source>
</evidence>
<dbReference type="PROSITE" id="PS00866">
    <property type="entry name" value="CPSASE_1"/>
    <property type="match status" value="1"/>
</dbReference>
<feature type="binding site" evidence="18">
    <location>
        <position position="129"/>
    </location>
    <ligand>
        <name>ATP</name>
        <dbReference type="ChEBI" id="CHEBI:30616"/>
        <label>1</label>
    </ligand>
</feature>
<feature type="binding site" evidence="18">
    <location>
        <position position="739"/>
    </location>
    <ligand>
        <name>ATP</name>
        <dbReference type="ChEBI" id="CHEBI:30616"/>
        <label>2</label>
    </ligand>
</feature>
<evidence type="ECO:0000256" key="9">
    <source>
        <dbReference type="ARBA" id="ARBA00022737"/>
    </source>
</evidence>
<feature type="binding site" evidence="18">
    <location>
        <position position="296"/>
    </location>
    <ligand>
        <name>Mn(2+)</name>
        <dbReference type="ChEBI" id="CHEBI:29035"/>
        <label>2</label>
    </ligand>
</feature>
<dbReference type="InterPro" id="IPR036897">
    <property type="entry name" value="CarbamoylP_synth_lsu_oligo_sf"/>
</dbReference>
<dbReference type="PANTHER" id="PTHR11405">
    <property type="entry name" value="CARBAMOYLTRANSFERASE FAMILY MEMBER"/>
    <property type="match status" value="1"/>
</dbReference>
<feature type="binding site" evidence="18">
    <location>
        <position position="865"/>
    </location>
    <ligand>
        <name>Mn(2+)</name>
        <dbReference type="ChEBI" id="CHEBI:29035"/>
        <label>4</label>
    </ligand>
</feature>
<evidence type="ECO:0000256" key="1">
    <source>
        <dbReference type="ARBA" id="ARBA00001936"/>
    </source>
</evidence>
<evidence type="ECO:0000256" key="8">
    <source>
        <dbReference type="ARBA" id="ARBA00022723"/>
    </source>
</evidence>
<comment type="caution">
    <text evidence="21">The sequence shown here is derived from an EMBL/GenBank/DDBJ whole genome shotgun (WGS) entry which is preliminary data.</text>
</comment>
<feature type="binding site" evidence="18">
    <location>
        <position position="853"/>
    </location>
    <ligand>
        <name>Mn(2+)</name>
        <dbReference type="ChEBI" id="CHEBI:29035"/>
        <label>3</label>
    </ligand>
</feature>
<dbReference type="PROSITE" id="PS50975">
    <property type="entry name" value="ATP_GRASP"/>
    <property type="match status" value="2"/>
</dbReference>
<comment type="function">
    <text evidence="16 18">Large subunit of the glutamine-dependent carbamoyl phosphate synthetase (CPSase). CPSase catalyzes the formation of carbamoyl phosphate from the ammonia moiety of glutamine, carbonate, and phosphate donated by ATP, constituting the first step of 2 biosynthetic pathways, one leading to arginine and/or urea and the other to pyrimidine nucleotides. The large subunit (synthetase) binds the substrates ammonia (free or transferred from glutamine from the small subunit), hydrogencarbonate and ATP and carries out an ATP-coupled ligase reaction, activating hydrogencarbonate by forming carboxy phosphate which reacts with ammonia to form carbamoyl phosphate.</text>
</comment>
<comment type="cofactor">
    <cofactor evidence="1">
        <name>Mn(2+)</name>
        <dbReference type="ChEBI" id="CHEBI:29035"/>
    </cofactor>
</comment>
<dbReference type="EMBL" id="CAJHIR010000036">
    <property type="protein sequence ID" value="CAD6494068.1"/>
    <property type="molecule type" value="Genomic_DNA"/>
</dbReference>
<feature type="region of interest" description="Carboxyphosphate synthetic domain" evidence="18">
    <location>
        <begin position="1"/>
        <end position="399"/>
    </location>
</feature>
<dbReference type="HAMAP" id="MF_01210_B">
    <property type="entry name" value="CPSase_L_chain_B"/>
    <property type="match status" value="1"/>
</dbReference>
<dbReference type="EC" id="6.3.4.16" evidence="18"/>
<keyword evidence="14" id="KW-0464">Manganese</keyword>
<dbReference type="SUPFAM" id="SSF52335">
    <property type="entry name" value="Methylglyoxal synthase-like"/>
    <property type="match status" value="1"/>
</dbReference>
<evidence type="ECO:0000256" key="17">
    <source>
        <dbReference type="ARBA" id="ARBA00062056"/>
    </source>
</evidence>
<evidence type="ECO:0000256" key="3">
    <source>
        <dbReference type="ARBA" id="ARBA00005077"/>
    </source>
</evidence>
<dbReference type="FunFam" id="3.30.470.20:FF:000001">
    <property type="entry name" value="Carbamoyl-phosphate synthase large chain"/>
    <property type="match status" value="1"/>
</dbReference>
<feature type="binding site" evidence="18">
    <location>
        <position position="865"/>
    </location>
    <ligand>
        <name>Mg(2+)</name>
        <dbReference type="ChEBI" id="CHEBI:18420"/>
        <label>4</label>
    </ligand>
</feature>
<keyword evidence="21" id="KW-0808">Transferase</keyword>
<dbReference type="InterPro" id="IPR011761">
    <property type="entry name" value="ATP-grasp"/>
</dbReference>
<feature type="binding site" evidence="18">
    <location>
        <position position="242"/>
    </location>
    <ligand>
        <name>ATP</name>
        <dbReference type="ChEBI" id="CHEBI:30616"/>
        <label>1</label>
    </ligand>
</feature>
<feature type="binding site" evidence="18">
    <location>
        <position position="811"/>
    </location>
    <ligand>
        <name>ATP</name>
        <dbReference type="ChEBI" id="CHEBI:30616"/>
        <label>2</label>
    </ligand>
</feature>
<dbReference type="CDD" id="cd01424">
    <property type="entry name" value="MGS_CPS_II"/>
    <property type="match status" value="1"/>
</dbReference>
<dbReference type="FunFam" id="3.40.50.20:FF:000001">
    <property type="entry name" value="Carbamoyl-phosphate synthase large chain"/>
    <property type="match status" value="1"/>
</dbReference>
<dbReference type="SUPFAM" id="SSF48108">
    <property type="entry name" value="Carbamoyl phosphate synthetase, large subunit connection domain"/>
    <property type="match status" value="2"/>
</dbReference>
<dbReference type="GO" id="GO:0006541">
    <property type="term" value="P:glutamine metabolic process"/>
    <property type="evidence" value="ECO:0007669"/>
    <property type="project" value="TreeGrafter"/>
</dbReference>
<feature type="binding site" evidence="18">
    <location>
        <position position="853"/>
    </location>
    <ligand>
        <name>Mg(2+)</name>
        <dbReference type="ChEBI" id="CHEBI:18420"/>
        <label>3</label>
    </ligand>
</feature>
<feature type="binding site" evidence="18">
    <location>
        <position position="812"/>
    </location>
    <ligand>
        <name>ATP</name>
        <dbReference type="ChEBI" id="CHEBI:30616"/>
        <label>2</label>
    </ligand>
</feature>
<proteinExistence type="inferred from homology"/>
<feature type="binding site" evidence="18">
    <location>
        <position position="778"/>
    </location>
    <ligand>
        <name>ATP</name>
        <dbReference type="ChEBI" id="CHEBI:30616"/>
        <label>2</label>
    </ligand>
</feature>
<dbReference type="Gene3D" id="3.40.50.20">
    <property type="match status" value="2"/>
</dbReference>
<evidence type="ECO:0000256" key="12">
    <source>
        <dbReference type="ARBA" id="ARBA00022842"/>
    </source>
</evidence>
<feature type="domain" description="ATP-grasp" evidence="19">
    <location>
        <begin position="703"/>
        <end position="894"/>
    </location>
</feature>
<comment type="cofactor">
    <cofactor evidence="18">
        <name>Mg(2+)</name>
        <dbReference type="ChEBI" id="CHEBI:18420"/>
    </cofactor>
    <cofactor evidence="18">
        <name>Mn(2+)</name>
        <dbReference type="ChEBI" id="CHEBI:29035"/>
    </cofactor>
    <text evidence="18">Binds 4 Mg(2+) or Mn(2+) ions per subunit.</text>
</comment>
<dbReference type="EC" id="6.3.5.5" evidence="18"/>
<evidence type="ECO:0000256" key="7">
    <source>
        <dbReference type="ARBA" id="ARBA00022605"/>
    </source>
</evidence>
<comment type="catalytic activity">
    <reaction evidence="18">
        <text>hydrogencarbonate + L-glutamine + 2 ATP + H2O = carbamoyl phosphate + L-glutamate + 2 ADP + phosphate + 2 H(+)</text>
        <dbReference type="Rhea" id="RHEA:18633"/>
        <dbReference type="ChEBI" id="CHEBI:15377"/>
        <dbReference type="ChEBI" id="CHEBI:15378"/>
        <dbReference type="ChEBI" id="CHEBI:17544"/>
        <dbReference type="ChEBI" id="CHEBI:29985"/>
        <dbReference type="ChEBI" id="CHEBI:30616"/>
        <dbReference type="ChEBI" id="CHEBI:43474"/>
        <dbReference type="ChEBI" id="CHEBI:58228"/>
        <dbReference type="ChEBI" id="CHEBI:58359"/>
        <dbReference type="ChEBI" id="CHEBI:456216"/>
        <dbReference type="EC" id="6.3.5.5"/>
    </reaction>
</comment>
<feature type="binding site" evidence="18">
    <location>
        <position position="785"/>
    </location>
    <ligand>
        <name>ATP</name>
        <dbReference type="ChEBI" id="CHEBI:30616"/>
        <label>2</label>
    </ligand>
</feature>
<dbReference type="Pfam" id="PF02787">
    <property type="entry name" value="CPSase_L_D3"/>
    <property type="match status" value="1"/>
</dbReference>
<gene>
    <name evidence="21" type="primary">purT</name>
    <name evidence="18" type="synonym">carB</name>
    <name evidence="21" type="ORF">LAKADJCE_00629</name>
</gene>
<evidence type="ECO:0000259" key="20">
    <source>
        <dbReference type="PROSITE" id="PS51855"/>
    </source>
</evidence>
<evidence type="ECO:0000256" key="6">
    <source>
        <dbReference type="ARBA" id="ARBA00022598"/>
    </source>
</evidence>
<dbReference type="GO" id="GO:0006526">
    <property type="term" value="P:L-arginine biosynthetic process"/>
    <property type="evidence" value="ECO:0007669"/>
    <property type="project" value="UniProtKB-UniRule"/>
</dbReference>
<evidence type="ECO:0000256" key="16">
    <source>
        <dbReference type="ARBA" id="ARBA00057223"/>
    </source>
</evidence>
<keyword evidence="8" id="KW-0479">Metal-binding</keyword>
<dbReference type="Pfam" id="PF25596">
    <property type="entry name" value="CPSase_L_D1"/>
    <property type="match status" value="2"/>
</dbReference>
<dbReference type="Gene3D" id="1.10.1030.10">
    <property type="entry name" value="Carbamoyl-phosphate synthetase, large subunit oligomerisation domain"/>
    <property type="match status" value="1"/>
</dbReference>
<dbReference type="SMART" id="SM01096">
    <property type="entry name" value="CPSase_L_D3"/>
    <property type="match status" value="1"/>
</dbReference>
<feature type="binding site" evidence="18">
    <location>
        <position position="284"/>
    </location>
    <ligand>
        <name>Mg(2+)</name>
        <dbReference type="ChEBI" id="CHEBI:18420"/>
        <label>1</label>
    </ligand>
</feature>
<dbReference type="FunFam" id="3.30.470.20:FF:000013">
    <property type="entry name" value="Carbamoyl-phosphate synthase large chain"/>
    <property type="match status" value="1"/>
</dbReference>
<evidence type="ECO:0000256" key="15">
    <source>
        <dbReference type="ARBA" id="ARBA00047359"/>
    </source>
</evidence>
<dbReference type="PRINTS" id="PR00098">
    <property type="entry name" value="CPSASE"/>
</dbReference>
<dbReference type="GO" id="GO:0004088">
    <property type="term" value="F:carbamoyl-phosphate synthase (glutamine-hydrolyzing) activity"/>
    <property type="evidence" value="ECO:0007669"/>
    <property type="project" value="UniProtKB-UniRule"/>
</dbReference>
<dbReference type="PROSITE" id="PS00867">
    <property type="entry name" value="CPSASE_2"/>
    <property type="match status" value="1"/>
</dbReference>
<dbReference type="GO" id="GO:0004087">
    <property type="term" value="F:carbamoyl-phosphate synthase (ammonia) activity"/>
    <property type="evidence" value="ECO:0007669"/>
    <property type="project" value="UniProtKB-EC"/>
</dbReference>
<dbReference type="InterPro" id="IPR016185">
    <property type="entry name" value="PreATP-grasp_dom_sf"/>
</dbReference>
<comment type="pathway">
    <text evidence="3 18">Amino-acid biosynthesis; L-arginine biosynthesis; carbamoyl phosphate from bicarbonate: step 1/1.</text>
</comment>
<dbReference type="InterPro" id="IPR036914">
    <property type="entry name" value="MGS-like_dom_sf"/>
</dbReference>
<keyword evidence="10 18" id="KW-0547">Nucleotide-binding</keyword>
<dbReference type="Pfam" id="PF02142">
    <property type="entry name" value="MGS"/>
    <property type="match status" value="1"/>
</dbReference>
<feature type="binding site" evidence="18">
    <location>
        <position position="867"/>
    </location>
    <ligand>
        <name>Mg(2+)</name>
        <dbReference type="ChEBI" id="CHEBI:18420"/>
        <label>4</label>
    </ligand>
</feature>
<dbReference type="NCBIfam" id="NF003671">
    <property type="entry name" value="PRK05294.1"/>
    <property type="match status" value="2"/>
</dbReference>
<feature type="binding site" evidence="18">
    <location>
        <position position="243"/>
    </location>
    <ligand>
        <name>ATP</name>
        <dbReference type="ChEBI" id="CHEBI:30616"/>
        <label>1</label>
    </ligand>
</feature>
<feature type="binding site" evidence="18">
    <location>
        <position position="175"/>
    </location>
    <ligand>
        <name>ATP</name>
        <dbReference type="ChEBI" id="CHEBI:30616"/>
        <label>1</label>
    </ligand>
</feature>
<dbReference type="GO" id="GO:0005737">
    <property type="term" value="C:cytoplasm"/>
    <property type="evidence" value="ECO:0007669"/>
    <property type="project" value="TreeGrafter"/>
</dbReference>
<dbReference type="GO" id="GO:0046872">
    <property type="term" value="F:metal ion binding"/>
    <property type="evidence" value="ECO:0007669"/>
    <property type="project" value="UniProtKB-KW"/>
</dbReference>
<feature type="binding site" evidence="18">
    <location>
        <position position="813"/>
    </location>
    <ligand>
        <name>ATP</name>
        <dbReference type="ChEBI" id="CHEBI:30616"/>
        <label>2</label>
    </ligand>
</feature>
<keyword evidence="5 18" id="KW-0055">Arginine biosynthesis</keyword>
<dbReference type="GO" id="GO:0016740">
    <property type="term" value="F:transferase activity"/>
    <property type="evidence" value="ECO:0007669"/>
    <property type="project" value="UniProtKB-KW"/>
</dbReference>
<feature type="binding site" evidence="18">
    <location>
        <position position="298"/>
    </location>
    <ligand>
        <name>Mg(2+)</name>
        <dbReference type="ChEBI" id="CHEBI:18420"/>
        <label>2</label>
    </ligand>
</feature>
<protein>
    <recommendedName>
        <fullName evidence="18">Carbamoyl phosphate synthase large chain</fullName>
        <ecNumber evidence="18">6.3.4.16</ecNumber>
        <ecNumber evidence="18">6.3.5.5</ecNumber>
    </recommendedName>
    <alternativeName>
        <fullName evidence="18">Carbamoyl phosphate synthetase ammonia chain</fullName>
    </alternativeName>
</protein>
<keyword evidence="12" id="KW-0460">Magnesium</keyword>
<dbReference type="UniPathway" id="UPA00068">
    <property type="reaction ID" value="UER00171"/>
</dbReference>
<feature type="domain" description="ATP-grasp" evidence="19">
    <location>
        <begin position="133"/>
        <end position="325"/>
    </location>
</feature>
<accession>A0A811TEA6</accession>
<keyword evidence="6 18" id="KW-0436">Ligase</keyword>
<evidence type="ECO:0000256" key="11">
    <source>
        <dbReference type="ARBA" id="ARBA00022840"/>
    </source>
</evidence>
<feature type="binding site" evidence="18">
    <location>
        <position position="298"/>
    </location>
    <ligand>
        <name>Mn(2+)</name>
        <dbReference type="ChEBI" id="CHEBI:29035"/>
        <label>2</label>
    </ligand>
</feature>
<evidence type="ECO:0000256" key="10">
    <source>
        <dbReference type="ARBA" id="ARBA00022741"/>
    </source>
</evidence>
<dbReference type="InterPro" id="IPR011607">
    <property type="entry name" value="MGS-like_dom"/>
</dbReference>
<evidence type="ECO:0000256" key="14">
    <source>
        <dbReference type="ARBA" id="ARBA00023211"/>
    </source>
</evidence>
<evidence type="ECO:0000256" key="5">
    <source>
        <dbReference type="ARBA" id="ARBA00022571"/>
    </source>
</evidence>
<keyword evidence="9 18" id="KW-0677">Repeat</keyword>
<comment type="caution">
    <text evidence="18">Lacks conserved residue(s) required for the propagation of feature annotation.</text>
</comment>
<feature type="binding site" evidence="18">
    <location>
        <position position="296"/>
    </location>
    <ligand>
        <name>Mg(2+)</name>
        <dbReference type="ChEBI" id="CHEBI:18420"/>
        <label>1</label>
    </ligand>
</feature>
<dbReference type="GO" id="GO:0005524">
    <property type="term" value="F:ATP binding"/>
    <property type="evidence" value="ECO:0007669"/>
    <property type="project" value="UniProtKB-UniRule"/>
</dbReference>
<feature type="binding site" evidence="18">
    <location>
        <position position="241"/>
    </location>
    <ligand>
        <name>ATP</name>
        <dbReference type="ChEBI" id="CHEBI:30616"/>
        <label>1</label>
    </ligand>
</feature>
<dbReference type="InterPro" id="IPR005480">
    <property type="entry name" value="CPSase_lsu_oligo"/>
</dbReference>
<feature type="binding site" evidence="18">
    <location>
        <position position="210"/>
    </location>
    <ligand>
        <name>ATP</name>
        <dbReference type="ChEBI" id="CHEBI:30616"/>
        <label>1</label>
    </ligand>
</feature>
<comment type="domain">
    <text evidence="18">The large subunit is composed of 2 ATP-grasp domains that are involved in binding the 2 ATP molecules needed for carbamoyl phosphate synthesis. The N-terminal ATP-grasp domain (referred to as the carboxyphosphate synthetic component) catalyzes the ATP-dependent phosphorylation of hydrogencarbonate to carboxyphosphate and the subsequent nucleophilic attack by ammonia to form a carbamate intermediate. The C-terminal ATP-grasp domain (referred to as the carbamoyl phosphate synthetic component) then catalyzes the phosphorylation of carbamate with the second ATP to form the end product carbamoyl phosphate. The reactive and unstable enzyme intermediates are sequentially channeled from one active site to the next through the interior of the protein over a distance of at least 96 A.</text>
</comment>
<feature type="binding site" evidence="18">
    <location>
        <position position="296"/>
    </location>
    <ligand>
        <name>Mg(2+)</name>
        <dbReference type="ChEBI" id="CHEBI:18420"/>
        <label>2</label>
    </ligand>
</feature>
<feature type="domain" description="MGS-like" evidence="20">
    <location>
        <begin position="961"/>
        <end position="1101"/>
    </location>
</feature>
<comment type="catalytic activity">
    <reaction evidence="15 18">
        <text>hydrogencarbonate + NH4(+) + 2 ATP = carbamoyl phosphate + 2 ADP + phosphate + 2 H(+)</text>
        <dbReference type="Rhea" id="RHEA:18029"/>
        <dbReference type="ChEBI" id="CHEBI:15378"/>
        <dbReference type="ChEBI" id="CHEBI:17544"/>
        <dbReference type="ChEBI" id="CHEBI:28938"/>
        <dbReference type="ChEBI" id="CHEBI:30616"/>
        <dbReference type="ChEBI" id="CHEBI:43474"/>
        <dbReference type="ChEBI" id="CHEBI:58228"/>
        <dbReference type="ChEBI" id="CHEBI:456216"/>
        <dbReference type="EC" id="6.3.4.16"/>
    </reaction>
</comment>
<keyword evidence="7 18" id="KW-0028">Amino-acid biosynthesis</keyword>
<dbReference type="InterPro" id="IPR058047">
    <property type="entry name" value="CPSase_preATP-grasp"/>
</dbReference>
<feature type="binding site" evidence="18">
    <location>
        <position position="865"/>
    </location>
    <ligand>
        <name>Mn(2+)</name>
        <dbReference type="ChEBI" id="CHEBI:29035"/>
        <label>3</label>
    </ligand>
</feature>
<dbReference type="FunFam" id="3.30.1490.20:FF:000001">
    <property type="entry name" value="Carbamoyl-phosphate synthase large chain"/>
    <property type="match status" value="1"/>
</dbReference>
<feature type="region of interest" description="Allosteric domain" evidence="18">
    <location>
        <begin position="963"/>
        <end position="1102"/>
    </location>
</feature>
<dbReference type="PROSITE" id="PS51855">
    <property type="entry name" value="MGS"/>
    <property type="match status" value="1"/>
</dbReference>
<dbReference type="InterPro" id="IPR005483">
    <property type="entry name" value="CPSase_dom"/>
</dbReference>
<dbReference type="SUPFAM" id="SSF52440">
    <property type="entry name" value="PreATP-grasp domain"/>
    <property type="match status" value="2"/>
</dbReference>
<evidence type="ECO:0000256" key="13">
    <source>
        <dbReference type="ARBA" id="ARBA00022975"/>
    </source>
</evidence>
<dbReference type="SUPFAM" id="SSF56059">
    <property type="entry name" value="Glutathione synthetase ATP-binding domain-like"/>
    <property type="match status" value="2"/>
</dbReference>
<keyword evidence="13 18" id="KW-0665">Pyrimidine biosynthesis</keyword>
<reference evidence="21" key="1">
    <citation type="submission" date="2020-10" db="EMBL/GenBank/DDBJ databases">
        <authorList>
            <person name="Hahn C.J."/>
            <person name="Laso-Perez R."/>
            <person name="Vulcano F."/>
            <person name="Vaziourakis K.-M."/>
            <person name="Stokke R."/>
            <person name="Steen I.H."/>
            <person name="Teske A."/>
            <person name="Boetius A."/>
            <person name="Liebeke M."/>
            <person name="Amann R."/>
            <person name="Knittel K."/>
        </authorList>
    </citation>
    <scope>NUCLEOTIDE SEQUENCE</scope>
    <source>
        <strain evidence="21">Gfbio:e3339647-f889-4370-9287-4fb5cb688e4c:AG392J18_GoMArc1</strain>
    </source>
</reference>
<dbReference type="InterPro" id="IPR006275">
    <property type="entry name" value="CPSase_lsu"/>
</dbReference>
<evidence type="ECO:0000256" key="4">
    <source>
        <dbReference type="ARBA" id="ARBA00009799"/>
    </source>
</evidence>
<feature type="binding site" evidence="18">
    <location>
        <position position="296"/>
    </location>
    <ligand>
        <name>Mn(2+)</name>
        <dbReference type="ChEBI" id="CHEBI:29035"/>
        <label>1</label>
    </ligand>
</feature>
<keyword evidence="11 18" id="KW-0067">ATP-binding</keyword>
<dbReference type="AlphaFoldDB" id="A0A811TEA6"/>